<evidence type="ECO:0000313" key="3">
    <source>
        <dbReference type="Proteomes" id="UP000095280"/>
    </source>
</evidence>
<proteinExistence type="predicted"/>
<dbReference type="SUPFAM" id="SSF48403">
    <property type="entry name" value="Ankyrin repeat"/>
    <property type="match status" value="2"/>
</dbReference>
<protein>
    <submittedName>
        <fullName evidence="4">ANK_REP_REGION domain-containing protein</fullName>
    </submittedName>
</protein>
<reference evidence="4" key="1">
    <citation type="submission" date="2016-11" db="UniProtKB">
        <authorList>
            <consortium name="WormBaseParasite"/>
        </authorList>
    </citation>
    <scope>IDENTIFICATION</scope>
</reference>
<accession>A0A1I8H1A9</accession>
<feature type="region of interest" description="Disordered" evidence="1">
    <location>
        <begin position="319"/>
        <end position="370"/>
    </location>
</feature>
<dbReference type="InterPro" id="IPR002110">
    <property type="entry name" value="Ankyrin_rpt"/>
</dbReference>
<feature type="compositionally biased region" description="Polar residues" evidence="1">
    <location>
        <begin position="319"/>
        <end position="335"/>
    </location>
</feature>
<evidence type="ECO:0000256" key="1">
    <source>
        <dbReference type="SAM" id="MobiDB-lite"/>
    </source>
</evidence>
<dbReference type="GO" id="GO:0005216">
    <property type="term" value="F:monoatomic ion channel activity"/>
    <property type="evidence" value="ECO:0007669"/>
    <property type="project" value="InterPro"/>
</dbReference>
<dbReference type="Proteomes" id="UP000095280">
    <property type="component" value="Unplaced"/>
</dbReference>
<dbReference type="Pfam" id="PF00023">
    <property type="entry name" value="Ank"/>
    <property type="match status" value="1"/>
</dbReference>
<dbReference type="GO" id="GO:0016020">
    <property type="term" value="C:membrane"/>
    <property type="evidence" value="ECO:0007669"/>
    <property type="project" value="UniProtKB-SubCell"/>
</dbReference>
<feature type="transmembrane region" description="Helical" evidence="2">
    <location>
        <begin position="1052"/>
        <end position="1070"/>
    </location>
</feature>
<keyword evidence="2" id="KW-0812">Transmembrane</keyword>
<feature type="compositionally biased region" description="Low complexity" evidence="1">
    <location>
        <begin position="342"/>
        <end position="357"/>
    </location>
</feature>
<name>A0A1I8H1A9_9PLAT</name>
<keyword evidence="2" id="KW-1133">Transmembrane helix</keyword>
<dbReference type="InterPro" id="IPR036770">
    <property type="entry name" value="Ankyrin_rpt-contain_sf"/>
</dbReference>
<dbReference type="WBParaSite" id="maker-uti_cns_0003925-snap-gene-0.22-mRNA-1">
    <property type="protein sequence ID" value="maker-uti_cns_0003925-snap-gene-0.22-mRNA-1"/>
    <property type="gene ID" value="maker-uti_cns_0003925-snap-gene-0.22"/>
</dbReference>
<keyword evidence="3" id="KW-1185">Reference proteome</keyword>
<evidence type="ECO:0000313" key="4">
    <source>
        <dbReference type="WBParaSite" id="maker-uti_cns_0003925-snap-gene-0.22-mRNA-1"/>
    </source>
</evidence>
<dbReference type="PANTHER" id="PTHR24121">
    <property type="entry name" value="NO MECHANORECEPTOR POTENTIAL C, ISOFORM D-RELATED"/>
    <property type="match status" value="1"/>
</dbReference>
<dbReference type="SMART" id="SM00248">
    <property type="entry name" value="ANK"/>
    <property type="match status" value="8"/>
</dbReference>
<organism evidence="3 4">
    <name type="scientific">Macrostomum lignano</name>
    <dbReference type="NCBI Taxonomy" id="282301"/>
    <lineage>
        <taxon>Eukaryota</taxon>
        <taxon>Metazoa</taxon>
        <taxon>Spiralia</taxon>
        <taxon>Lophotrochozoa</taxon>
        <taxon>Platyhelminthes</taxon>
        <taxon>Rhabditophora</taxon>
        <taxon>Macrostomorpha</taxon>
        <taxon>Macrostomida</taxon>
        <taxon>Macrostomidae</taxon>
        <taxon>Macrostomum</taxon>
    </lineage>
</organism>
<evidence type="ECO:0000256" key="2">
    <source>
        <dbReference type="SAM" id="Phobius"/>
    </source>
</evidence>
<dbReference type="Gene3D" id="1.25.40.20">
    <property type="entry name" value="Ankyrin repeat-containing domain"/>
    <property type="match status" value="4"/>
</dbReference>
<keyword evidence="2" id="KW-0472">Membrane</keyword>
<sequence length="1459" mass="167067">MTTQKYSQFHAMAATSKSDDKCWIKDPKSFWDDKGIDWNPSKRLLFRAKQYDFKRVLETLNEFGSNLKLLLDDNLRTAAHYAAMHRDGEGALAAIVESYPLCLTSPDVDKITPLHLSARYHSAKSWESLFDRTKSAVSLSRLRDSNGDTCAHWAARNSKDSSIVLTVKKKASSVCWKWRNNRGETVLHHLMQYCPDTNTVAEILKEIGPRSDLLLETDIDGNTTAHFAARSKFDCVNNVNWFNDNSWLISRNDKQETVLQLALKNSSKETAKIFIKQASSLYIRWYKLKDDQGNTCLHALARAGRDDVLLEAVKHAIQQSEQSANREPVQTSGQTRRWRLNQTGSSSTPGTASAQPSKTPQASENADPSCLLSENKRKSTVLHYAVENCSFETAKELLSKIKNFQNFLQADKSGNTVFHIAAKRKDKAEILNFLIKQLLKVRKVDQVLNIFSARNNKNQSVLHLAIDTMDTADFSDAEAQDAPYLEKLSMNQLIEKMRKEVLQRTDRAGNTLLHSLMQSQFTYDGFEQDILDRFKLLVDQGVKVTAHNNLNLNCLHATKLDASVLCKLLSKEKAATLFKDLLVNSKTHAHLIHTFSGQYDLSPEDKEISSLPDGQTMLDVIEKISNTRKDVLIKQRVNPQSCDNAEHGETCLHFACAYGHQENIFFLLWNGLSLWSESHSGRTCVDYAFENGNFDDLVEAAWCYNKAYDEEQERNSVTNGSDDTKSQNTRKAIKMTDIWRLLDPPQRALQLPYRQAARMTLVSITNDYGTTKLAAPSSNTKKQKTDKMVLIRALEMDSRKIFRAALSLKMITRETETLFIPSFIDTLKREEGIRKSFSRQNMFKNMPHVDATSELALIDLAAFFYRDEILPDLILTRQFELIPCCLSLLIQLDPEIIKMRAKAKGKHEQLLQLQKKVTNIAMNALNELFINANNIESELLFKYIDGKILHPDGIGENGVVSKDKSFKGPKFPYRSGTGDNARIKYGSVLELVKATNSPDLFATDCIYSWTKKKWRKPISQCSKGHGSSQNCCPSFFSCRPRFSRPDSPRAKFCTHTAAFVVFLGFFGWYILNFQFSFPQPQFDAILVAYLLSFSLQEATEIWRQRKARENCKIGPHVRSVPAYLVDWLNIVDILAVLFLLAGLIARWSYFFGGFKMHDAYSCQMILSTSFALFCLRSVSFLSYFEGVGPMINMLWSLIFYDLIPFLTILFVIFWCFGVFFTCLLFSFAWAPAAHEKNPYFGWEVFVQASTLPFNLLFTNYDKIDFSYSTDSTKLGEVAIKEGYEWFYHVLIFIFMGLANVVMMNLLIALFNLRVTQMYGVAIGIWRKKCFQMLQEYKELTAVPPPFSFIFYIYKFLKRGCKKICKNRGANNAVSDQDDDSATNRSDDIDGRKWWLDKNSYPVDYIRFLEFQAIQFRRCRSRLLRDTQWNRNDFDVVKAHTANELADLKMEVQEMLEDLQ</sequence>
<dbReference type="PANTHER" id="PTHR24121:SF21">
    <property type="entry name" value="ANKYRIN REPEAT FAMILY PROTEIN"/>
    <property type="match status" value="1"/>
</dbReference>
<feature type="transmembrane region" description="Helical" evidence="2">
    <location>
        <begin position="1205"/>
        <end position="1230"/>
    </location>
</feature>
<dbReference type="Pfam" id="PF12796">
    <property type="entry name" value="Ank_2"/>
    <property type="match status" value="1"/>
</dbReference>
<feature type="transmembrane region" description="Helical" evidence="2">
    <location>
        <begin position="1123"/>
        <end position="1144"/>
    </location>
</feature>
<feature type="transmembrane region" description="Helical" evidence="2">
    <location>
        <begin position="1164"/>
        <end position="1184"/>
    </location>
</feature>
<feature type="transmembrane region" description="Helical" evidence="2">
    <location>
        <begin position="1285"/>
        <end position="1310"/>
    </location>
</feature>